<protein>
    <submittedName>
        <fullName evidence="1">Uncharacterized protein</fullName>
    </submittedName>
</protein>
<accession>A0A9W4E9B5</accession>
<dbReference type="AlphaFoldDB" id="A0A9W4E9B5"/>
<dbReference type="Proteomes" id="UP001153328">
    <property type="component" value="Unassembled WGS sequence"/>
</dbReference>
<evidence type="ECO:0000313" key="2">
    <source>
        <dbReference type="Proteomes" id="UP001153328"/>
    </source>
</evidence>
<reference evidence="1" key="1">
    <citation type="submission" date="2021-06" db="EMBL/GenBank/DDBJ databases">
        <authorList>
            <person name="Arsene-Ploetze F."/>
        </authorList>
    </citation>
    <scope>NUCLEOTIDE SEQUENCE</scope>
    <source>
        <strain evidence="1">SBRY1</strain>
    </source>
</reference>
<dbReference type="EMBL" id="CAJVAX010000012">
    <property type="protein sequence ID" value="CAG7624831.1"/>
    <property type="molecule type" value="Genomic_DNA"/>
</dbReference>
<name>A0A9W4E9B5_9ACTN</name>
<sequence>MCAAGAGGSAAAGCRGKVSPRLLRRVKFLRQRGAAGWLWRPDLPRVVVYLPPMGRTAPRWRTLCASD</sequence>
<organism evidence="1 2">
    <name type="scientific">Actinacidiphila bryophytorum</name>
    <dbReference type="NCBI Taxonomy" id="1436133"/>
    <lineage>
        <taxon>Bacteria</taxon>
        <taxon>Bacillati</taxon>
        <taxon>Actinomycetota</taxon>
        <taxon>Actinomycetes</taxon>
        <taxon>Kitasatosporales</taxon>
        <taxon>Streptomycetaceae</taxon>
        <taxon>Actinacidiphila</taxon>
    </lineage>
</organism>
<comment type="caution">
    <text evidence="1">The sequence shown here is derived from an EMBL/GenBank/DDBJ whole genome shotgun (WGS) entry which is preliminary data.</text>
</comment>
<gene>
    <name evidence="1" type="ORF">SBRY_20094</name>
</gene>
<proteinExistence type="predicted"/>
<keyword evidence="2" id="KW-1185">Reference proteome</keyword>
<evidence type="ECO:0000313" key="1">
    <source>
        <dbReference type="EMBL" id="CAG7624831.1"/>
    </source>
</evidence>